<evidence type="ECO:0000256" key="4">
    <source>
        <dbReference type="ARBA" id="ARBA00022989"/>
    </source>
</evidence>
<feature type="transmembrane region" description="Helical" evidence="6">
    <location>
        <begin position="206"/>
        <end position="230"/>
    </location>
</feature>
<dbReference type="GO" id="GO:0055085">
    <property type="term" value="P:transmembrane transport"/>
    <property type="evidence" value="ECO:0007669"/>
    <property type="project" value="TreeGrafter"/>
</dbReference>
<evidence type="ECO:0000313" key="8">
    <source>
        <dbReference type="Proteomes" id="UP000064912"/>
    </source>
</evidence>
<dbReference type="PATRIC" id="fig|35806.4.peg.384"/>
<evidence type="ECO:0000256" key="5">
    <source>
        <dbReference type="ARBA" id="ARBA00023136"/>
    </source>
</evidence>
<feature type="transmembrane region" description="Helical" evidence="6">
    <location>
        <begin position="260"/>
        <end position="284"/>
    </location>
</feature>
<dbReference type="AlphaFoldDB" id="A0A0D6AXQ4"/>
<dbReference type="InterPro" id="IPR002549">
    <property type="entry name" value="AI-2E-like"/>
</dbReference>
<accession>A0A0D6AXQ4</accession>
<organism evidence="7 8">
    <name type="scientific">Rhodovulum sulfidophilum</name>
    <name type="common">Rhodobacter sulfidophilus</name>
    <dbReference type="NCBI Taxonomy" id="35806"/>
    <lineage>
        <taxon>Bacteria</taxon>
        <taxon>Pseudomonadati</taxon>
        <taxon>Pseudomonadota</taxon>
        <taxon>Alphaproteobacteria</taxon>
        <taxon>Rhodobacterales</taxon>
        <taxon>Paracoccaceae</taxon>
        <taxon>Rhodovulum</taxon>
    </lineage>
</organism>
<evidence type="ECO:0000313" key="7">
    <source>
        <dbReference type="EMBL" id="BAQ67546.1"/>
    </source>
</evidence>
<keyword evidence="3 6" id="KW-0812">Transmembrane</keyword>
<feature type="transmembrane region" description="Helical" evidence="6">
    <location>
        <begin position="157"/>
        <end position="174"/>
    </location>
</feature>
<keyword evidence="4 6" id="KW-1133">Transmembrane helix</keyword>
<dbReference type="Pfam" id="PF01594">
    <property type="entry name" value="AI-2E_transport"/>
    <property type="match status" value="1"/>
</dbReference>
<keyword evidence="5 6" id="KW-0472">Membrane</keyword>
<comment type="similarity">
    <text evidence="2">Belongs to the autoinducer-2 exporter (AI-2E) (TC 2.A.86) family.</text>
</comment>
<protein>
    <recommendedName>
        <fullName evidence="9">AI-2E family transporter</fullName>
    </recommendedName>
</protein>
<feature type="transmembrane region" description="Helical" evidence="6">
    <location>
        <begin position="12"/>
        <end position="28"/>
    </location>
</feature>
<comment type="subcellular location">
    <subcellularLocation>
        <location evidence="1">Membrane</location>
        <topology evidence="1">Multi-pass membrane protein</topology>
    </subcellularLocation>
</comment>
<evidence type="ECO:0008006" key="9">
    <source>
        <dbReference type="Google" id="ProtNLM"/>
    </source>
</evidence>
<dbReference type="Proteomes" id="UP000064912">
    <property type="component" value="Chromosome"/>
</dbReference>
<evidence type="ECO:0000256" key="2">
    <source>
        <dbReference type="ARBA" id="ARBA00009773"/>
    </source>
</evidence>
<name>A0A0D6AXQ4_RHOSU</name>
<proteinExistence type="inferred from homology"/>
<dbReference type="eggNOG" id="COG0628">
    <property type="taxonomic scope" value="Bacteria"/>
</dbReference>
<evidence type="ECO:0000256" key="1">
    <source>
        <dbReference type="ARBA" id="ARBA00004141"/>
    </source>
</evidence>
<reference evidence="7 8" key="1">
    <citation type="submission" date="2015-02" db="EMBL/GenBank/DDBJ databases">
        <title>Genome sequene of Rhodovulum sulfidophilum DSM 2351.</title>
        <authorList>
            <person name="Nagao N."/>
        </authorList>
    </citation>
    <scope>NUCLEOTIDE SEQUENCE [LARGE SCALE GENOMIC DNA]</scope>
    <source>
        <strain evidence="7 8">DSM 2351</strain>
    </source>
</reference>
<feature type="transmembrane region" description="Helical" evidence="6">
    <location>
        <begin position="236"/>
        <end position="253"/>
    </location>
</feature>
<dbReference type="EMBL" id="AP014800">
    <property type="protein sequence ID" value="BAQ67546.1"/>
    <property type="molecule type" value="Genomic_DNA"/>
</dbReference>
<dbReference type="GO" id="GO:0016020">
    <property type="term" value="C:membrane"/>
    <property type="evidence" value="ECO:0007669"/>
    <property type="project" value="UniProtKB-SubCell"/>
</dbReference>
<evidence type="ECO:0000256" key="3">
    <source>
        <dbReference type="ARBA" id="ARBA00022692"/>
    </source>
</evidence>
<dbReference type="PANTHER" id="PTHR21716:SF16">
    <property type="entry name" value="BLL1467 PROTEIN"/>
    <property type="match status" value="1"/>
</dbReference>
<dbReference type="PANTHER" id="PTHR21716">
    <property type="entry name" value="TRANSMEMBRANE PROTEIN"/>
    <property type="match status" value="1"/>
</dbReference>
<dbReference type="KEGG" id="rsu:NHU_00375"/>
<feature type="transmembrane region" description="Helical" evidence="6">
    <location>
        <begin position="34"/>
        <end position="52"/>
    </location>
</feature>
<evidence type="ECO:0000256" key="6">
    <source>
        <dbReference type="SAM" id="Phobius"/>
    </source>
</evidence>
<sequence>MTDPTIRLDPMSRVALLVLAGVAGFTALKLAEDIFAPLCLALVAGIILSPLADTLERRLRLPPMSVAAALPMLGIIAVGALAFAVEPLVGRMVDQWPTIRWELRGVVNDFRGFVQNVGQVGDEVQRALGGTGNGNDAEAAAPSVPSLTDALFVAPRVAAQILIFIAALFFFLLTRADIYAWMARHAGQRLGGEALLTRIRTAERLVAHYFMTISLINAGLGIALAIALGVLGMPGAIAWGAGAALLNFVLYVGPATMVAGLLLGGLIAFDGWTSIFPAVIYLVLNGIESQVVTPTFVGRRIAVNPLAIFVSLVFWLWFWGPLGGVIAIPVLVIVLAMLDVFDDPVPPADEPPLPAPKPAETA</sequence>
<gene>
    <name evidence="7" type="ORF">NHU_00375</name>
</gene>
<feature type="transmembrane region" description="Helical" evidence="6">
    <location>
        <begin position="64"/>
        <end position="85"/>
    </location>
</feature>